<dbReference type="GO" id="GO:0015074">
    <property type="term" value="P:DNA integration"/>
    <property type="evidence" value="ECO:0007669"/>
    <property type="project" value="InterPro"/>
</dbReference>
<organism evidence="2 3">
    <name type="scientific">Acropora cervicornis</name>
    <name type="common">Staghorn coral</name>
    <dbReference type="NCBI Taxonomy" id="6130"/>
    <lineage>
        <taxon>Eukaryota</taxon>
        <taxon>Metazoa</taxon>
        <taxon>Cnidaria</taxon>
        <taxon>Anthozoa</taxon>
        <taxon>Hexacorallia</taxon>
        <taxon>Scleractinia</taxon>
        <taxon>Astrocoeniina</taxon>
        <taxon>Acroporidae</taxon>
        <taxon>Acropora</taxon>
    </lineage>
</organism>
<dbReference type="SUPFAM" id="SSF88659">
    <property type="entry name" value="Sigma3 and sigma4 domains of RNA polymerase sigma factors"/>
    <property type="match status" value="1"/>
</dbReference>
<evidence type="ECO:0000259" key="1">
    <source>
        <dbReference type="PROSITE" id="PS50994"/>
    </source>
</evidence>
<name>A0AAD9QS88_ACRCE</name>
<protein>
    <recommendedName>
        <fullName evidence="1">Integrase catalytic domain-containing protein</fullName>
    </recommendedName>
</protein>
<dbReference type="InterPro" id="IPR013324">
    <property type="entry name" value="RNA_pol_sigma_r3/r4-like"/>
</dbReference>
<accession>A0AAD9QS88</accession>
<feature type="domain" description="Integrase catalytic" evidence="1">
    <location>
        <begin position="107"/>
        <end position="287"/>
    </location>
</feature>
<comment type="caution">
    <text evidence="2">The sequence shown here is derived from an EMBL/GenBank/DDBJ whole genome shotgun (WGS) entry which is preliminary data.</text>
</comment>
<dbReference type="PANTHER" id="PTHR46791">
    <property type="entry name" value="EXPRESSED PROTEIN"/>
    <property type="match status" value="1"/>
</dbReference>
<sequence length="314" mass="36507">MALRIACVTFDAEQPSKIASACKPPTFDIPKSVLECYLEEDFTISEIASMMSVSESTIYRRMRLYGQSKLEFYDISDEELDHATLWRVTFETVIERKKKRLQRRVYNVKGPNELWHVDTNHKLIRWNFVIVGSIDGFSRLPVMLECTDNNTAATHPKCFLEAVRQFGIPSRVRSDKGLENVGIADFMIEKRGGNRGSMITGPSKHNQGIERLWRDVHEGVLRLYYDLFYFMEDNQILDPLSDIHLAALHFVYLPKINEKLRAWQKAWSRHRIRTVRSSPFRLWLAGQMQDPVGPEVSTLGLNNYGIIMNNYWEL</sequence>
<dbReference type="GO" id="GO:0003676">
    <property type="term" value="F:nucleic acid binding"/>
    <property type="evidence" value="ECO:0007669"/>
    <property type="project" value="InterPro"/>
</dbReference>
<evidence type="ECO:0000313" key="3">
    <source>
        <dbReference type="Proteomes" id="UP001249851"/>
    </source>
</evidence>
<dbReference type="PANTHER" id="PTHR46791:SF5">
    <property type="entry name" value="CLR5 DOMAIN-CONTAINING PROTEIN-RELATED"/>
    <property type="match status" value="1"/>
</dbReference>
<dbReference type="AlphaFoldDB" id="A0AAD9QS88"/>
<dbReference type="Gene3D" id="3.30.420.10">
    <property type="entry name" value="Ribonuclease H-like superfamily/Ribonuclease H"/>
    <property type="match status" value="1"/>
</dbReference>
<keyword evidence="3" id="KW-1185">Reference proteome</keyword>
<dbReference type="Pfam" id="PF24764">
    <property type="entry name" value="rva_4"/>
    <property type="match status" value="1"/>
</dbReference>
<dbReference type="SUPFAM" id="SSF53098">
    <property type="entry name" value="Ribonuclease H-like"/>
    <property type="match status" value="1"/>
</dbReference>
<dbReference type="EMBL" id="JARQWQ010000017">
    <property type="protein sequence ID" value="KAK2566185.1"/>
    <property type="molecule type" value="Genomic_DNA"/>
</dbReference>
<evidence type="ECO:0000313" key="2">
    <source>
        <dbReference type="EMBL" id="KAK2566185.1"/>
    </source>
</evidence>
<dbReference type="Proteomes" id="UP001249851">
    <property type="component" value="Unassembled WGS sequence"/>
</dbReference>
<dbReference type="InterPro" id="IPR058913">
    <property type="entry name" value="Integrase_dom_put"/>
</dbReference>
<dbReference type="InterPro" id="IPR001584">
    <property type="entry name" value="Integrase_cat-core"/>
</dbReference>
<dbReference type="PROSITE" id="PS50994">
    <property type="entry name" value="INTEGRASE"/>
    <property type="match status" value="1"/>
</dbReference>
<dbReference type="InterPro" id="IPR036397">
    <property type="entry name" value="RNaseH_sf"/>
</dbReference>
<dbReference type="InterPro" id="IPR012337">
    <property type="entry name" value="RNaseH-like_sf"/>
</dbReference>
<gene>
    <name evidence="2" type="ORF">P5673_009642</name>
</gene>
<reference evidence="2" key="1">
    <citation type="journal article" date="2023" name="G3 (Bethesda)">
        <title>Whole genome assembly and annotation of the endangered Caribbean coral Acropora cervicornis.</title>
        <authorList>
            <person name="Selwyn J.D."/>
            <person name="Vollmer S.V."/>
        </authorList>
    </citation>
    <scope>NUCLEOTIDE SEQUENCE</scope>
    <source>
        <strain evidence="2">K2</strain>
    </source>
</reference>
<proteinExistence type="predicted"/>
<reference evidence="2" key="2">
    <citation type="journal article" date="2023" name="Science">
        <title>Genomic signatures of disease resistance in endangered staghorn corals.</title>
        <authorList>
            <person name="Vollmer S.V."/>
            <person name="Selwyn J.D."/>
            <person name="Despard B.A."/>
            <person name="Roesel C.L."/>
        </authorList>
    </citation>
    <scope>NUCLEOTIDE SEQUENCE</scope>
    <source>
        <strain evidence="2">K2</strain>
    </source>
</reference>